<feature type="compositionally biased region" description="Polar residues" evidence="1">
    <location>
        <begin position="33"/>
        <end position="42"/>
    </location>
</feature>
<protein>
    <submittedName>
        <fullName evidence="4">Ricin-type beta-trefoil lectin domain protein</fullName>
    </submittedName>
</protein>
<gene>
    <name evidence="4" type="ORF">ACFQS1_01200</name>
</gene>
<comment type="caution">
    <text evidence="4">The sequence shown here is derived from an EMBL/GenBank/DDBJ whole genome shotgun (WGS) entry which is preliminary data.</text>
</comment>
<dbReference type="PROSITE" id="PS50231">
    <property type="entry name" value="RICIN_B_LECTIN"/>
    <property type="match status" value="1"/>
</dbReference>
<evidence type="ECO:0000313" key="5">
    <source>
        <dbReference type="Proteomes" id="UP001596548"/>
    </source>
</evidence>
<accession>A0ABW2HHG0</accession>
<reference evidence="5" key="1">
    <citation type="journal article" date="2019" name="Int. J. Syst. Evol. Microbiol.">
        <title>The Global Catalogue of Microorganisms (GCM) 10K type strain sequencing project: providing services to taxonomists for standard genome sequencing and annotation.</title>
        <authorList>
            <consortium name="The Broad Institute Genomics Platform"/>
            <consortium name="The Broad Institute Genome Sequencing Center for Infectious Disease"/>
            <person name="Wu L."/>
            <person name="Ma J."/>
        </authorList>
    </citation>
    <scope>NUCLEOTIDE SEQUENCE [LARGE SCALE GENOMIC DNA]</scope>
    <source>
        <strain evidence="5">XZYJT-10</strain>
    </source>
</reference>
<evidence type="ECO:0000256" key="1">
    <source>
        <dbReference type="SAM" id="MobiDB-lite"/>
    </source>
</evidence>
<feature type="compositionally biased region" description="Low complexity" evidence="1">
    <location>
        <begin position="57"/>
        <end position="67"/>
    </location>
</feature>
<dbReference type="SMART" id="SM00458">
    <property type="entry name" value="RICIN"/>
    <property type="match status" value="1"/>
</dbReference>
<feature type="region of interest" description="Disordered" evidence="1">
    <location>
        <begin position="124"/>
        <end position="198"/>
    </location>
</feature>
<evidence type="ECO:0000313" key="4">
    <source>
        <dbReference type="EMBL" id="MFC7272583.1"/>
    </source>
</evidence>
<keyword evidence="5" id="KW-1185">Reference proteome</keyword>
<dbReference type="SUPFAM" id="SSF50370">
    <property type="entry name" value="Ricin B-like lectins"/>
    <property type="match status" value="1"/>
</dbReference>
<feature type="region of interest" description="Disordered" evidence="1">
    <location>
        <begin position="1"/>
        <end position="73"/>
    </location>
</feature>
<evidence type="ECO:0000259" key="3">
    <source>
        <dbReference type="SMART" id="SM00458"/>
    </source>
</evidence>
<dbReference type="Proteomes" id="UP001596548">
    <property type="component" value="Unassembled WGS sequence"/>
</dbReference>
<organism evidence="4 5">
    <name type="scientific">Paractinoplanes rhizophilus</name>
    <dbReference type="NCBI Taxonomy" id="1416877"/>
    <lineage>
        <taxon>Bacteria</taxon>
        <taxon>Bacillati</taxon>
        <taxon>Actinomycetota</taxon>
        <taxon>Actinomycetes</taxon>
        <taxon>Micromonosporales</taxon>
        <taxon>Micromonosporaceae</taxon>
        <taxon>Paractinoplanes</taxon>
    </lineage>
</organism>
<evidence type="ECO:0000256" key="2">
    <source>
        <dbReference type="SAM" id="Phobius"/>
    </source>
</evidence>
<keyword evidence="2" id="KW-0812">Transmembrane</keyword>
<feature type="domain" description="Ricin B lectin" evidence="3">
    <location>
        <begin position="195"/>
        <end position="316"/>
    </location>
</feature>
<name>A0ABW2HHG0_9ACTN</name>
<proteinExistence type="predicted"/>
<keyword evidence="2" id="KW-0472">Membrane</keyword>
<keyword evidence="2" id="KW-1133">Transmembrane helix</keyword>
<feature type="compositionally biased region" description="Low complexity" evidence="1">
    <location>
        <begin position="152"/>
        <end position="196"/>
    </location>
</feature>
<dbReference type="Pfam" id="PF00652">
    <property type="entry name" value="Ricin_B_lectin"/>
    <property type="match status" value="1"/>
</dbReference>
<dbReference type="InterPro" id="IPR000772">
    <property type="entry name" value="Ricin_B_lectin"/>
</dbReference>
<feature type="transmembrane region" description="Helical" evidence="2">
    <location>
        <begin position="82"/>
        <end position="104"/>
    </location>
</feature>
<dbReference type="RefSeq" id="WP_378963964.1">
    <property type="nucleotide sequence ID" value="NZ_JBHTBJ010000001.1"/>
</dbReference>
<sequence>MTDDDQDHDDERDPLLVRPYLLGDAGAPGAGESAQTWPSATTREVRSQRALEGADEPTALLPLTTARRPARPAGRRIARRRILVLVAACVAVLLGAAAAGFAALRSAGRPSVSAALPDAPVPALTGLVPPSPDASPAPASSSPDAPRKPASRRAATARTATTGAAPATRSSAAAPSTSASAGRTASPPAGLAPSAPRTGTIRGQNGLCLDLNGALTVDFNHVQVFDCNRTAAQSWTLGTDGSLRVLGMCALIVGDDSVRVTRCDGRTTARWRASGQLLINTAGDKCLTDPSSGTNAGIAVRVGSCTGRANQRWSLP</sequence>
<dbReference type="Gene3D" id="2.80.10.50">
    <property type="match status" value="1"/>
</dbReference>
<dbReference type="EMBL" id="JBHTBJ010000001">
    <property type="protein sequence ID" value="MFC7272583.1"/>
    <property type="molecule type" value="Genomic_DNA"/>
</dbReference>
<dbReference type="InterPro" id="IPR035992">
    <property type="entry name" value="Ricin_B-like_lectins"/>
</dbReference>